<reference evidence="23" key="1">
    <citation type="submission" date="2020-10" db="EMBL/GenBank/DDBJ databases">
        <title>ChiBAC.</title>
        <authorList>
            <person name="Zenner C."/>
            <person name="Hitch T.C.A."/>
            <person name="Clavel T."/>
        </authorList>
    </citation>
    <scope>NUCLEOTIDE SEQUENCE</scope>
    <source>
        <strain evidence="23">DSM 107454</strain>
    </source>
</reference>
<evidence type="ECO:0000256" key="5">
    <source>
        <dbReference type="ARBA" id="ARBA00022676"/>
    </source>
</evidence>
<evidence type="ECO:0000256" key="18">
    <source>
        <dbReference type="ARBA" id="ARBA00041418"/>
    </source>
</evidence>
<evidence type="ECO:0000256" key="8">
    <source>
        <dbReference type="ARBA" id="ARBA00022960"/>
    </source>
</evidence>
<keyword evidence="8" id="KW-0133">Cell shape</keyword>
<dbReference type="EMBL" id="JADCKB010000009">
    <property type="protein sequence ID" value="MBE5039961.1"/>
    <property type="molecule type" value="Genomic_DNA"/>
</dbReference>
<dbReference type="GO" id="GO:0071555">
    <property type="term" value="P:cell wall organization"/>
    <property type="evidence" value="ECO:0007669"/>
    <property type="project" value="UniProtKB-KW"/>
</dbReference>
<feature type="transmembrane region" description="Helical" evidence="22">
    <location>
        <begin position="102"/>
        <end position="120"/>
    </location>
</feature>
<evidence type="ECO:0000256" key="9">
    <source>
        <dbReference type="ARBA" id="ARBA00022984"/>
    </source>
</evidence>
<feature type="transmembrane region" description="Helical" evidence="22">
    <location>
        <begin position="331"/>
        <end position="352"/>
    </location>
</feature>
<feature type="transmembrane region" description="Helical" evidence="22">
    <location>
        <begin position="180"/>
        <end position="196"/>
    </location>
</feature>
<evidence type="ECO:0000256" key="22">
    <source>
        <dbReference type="SAM" id="Phobius"/>
    </source>
</evidence>
<keyword evidence="9" id="KW-0573">Peptidoglycan synthesis</keyword>
<keyword evidence="10 22" id="KW-1133">Transmembrane helix</keyword>
<dbReference type="Proteomes" id="UP000806542">
    <property type="component" value="Unassembled WGS sequence"/>
</dbReference>
<keyword evidence="5" id="KW-0328">Glycosyltransferase</keyword>
<gene>
    <name evidence="23" type="primary">ftsW</name>
    <name evidence="23" type="ORF">INF28_05725</name>
</gene>
<evidence type="ECO:0000256" key="2">
    <source>
        <dbReference type="ARBA" id="ARBA00004752"/>
    </source>
</evidence>
<evidence type="ECO:0000256" key="10">
    <source>
        <dbReference type="ARBA" id="ARBA00022989"/>
    </source>
</evidence>
<dbReference type="GO" id="GO:0009252">
    <property type="term" value="P:peptidoglycan biosynthetic process"/>
    <property type="evidence" value="ECO:0007669"/>
    <property type="project" value="UniProtKB-KW"/>
</dbReference>
<dbReference type="GO" id="GO:0005886">
    <property type="term" value="C:plasma membrane"/>
    <property type="evidence" value="ECO:0007669"/>
    <property type="project" value="UniProtKB-SubCell"/>
</dbReference>
<comment type="pathway">
    <text evidence="2">Cell wall biogenesis; peptidoglycan biosynthesis.</text>
</comment>
<dbReference type="InterPro" id="IPR001182">
    <property type="entry name" value="FtsW/RodA"/>
</dbReference>
<sequence length="360" mass="38819">MGDVDYPFLMAVILLLAFGLVMLFSAGSAKAFSNFGDSLWYFKKQLFGAVLGVVGMIVLARFDYHRLGKFSFGLLLLSGILLVMVLIPGLGTTTNGSTRWLFGFQPSEIAKFAVILFFAFSLSKNQKMLPDFLRGFCPYLAVLGVFVILLALEPHFSCIVLMGLSSCLILYVAGAKIKHFLIVGFPAVIGAVFMVVKEPYRMARVVSFLDPFADAQGDGWQIVQSLYAIGSGGIFGVGLGQSRQKYQSLPEPHNDFIFSVLAEELGLLGAIILIALFIFLIVRGIKIAAKAPDLFGTLLVTGIVGIVAFQALINIAVVTSSVPVTGMPLPFFSYGSTALCITMAEMGIVLNVSRQSHAPL</sequence>
<proteinExistence type="inferred from homology"/>
<dbReference type="EC" id="2.4.99.28" evidence="19"/>
<feature type="transmembrane region" description="Helical" evidence="22">
    <location>
        <begin position="71"/>
        <end position="90"/>
    </location>
</feature>
<evidence type="ECO:0000256" key="3">
    <source>
        <dbReference type="ARBA" id="ARBA00022475"/>
    </source>
</evidence>
<feature type="transmembrane region" description="Helical" evidence="22">
    <location>
        <begin position="256"/>
        <end position="282"/>
    </location>
</feature>
<feature type="transmembrane region" description="Helical" evidence="22">
    <location>
        <begin position="132"/>
        <end position="150"/>
    </location>
</feature>
<evidence type="ECO:0000256" key="13">
    <source>
        <dbReference type="ARBA" id="ARBA00023316"/>
    </source>
</evidence>
<evidence type="ECO:0000256" key="7">
    <source>
        <dbReference type="ARBA" id="ARBA00022692"/>
    </source>
</evidence>
<evidence type="ECO:0000313" key="23">
    <source>
        <dbReference type="EMBL" id="MBE5039961.1"/>
    </source>
</evidence>
<keyword evidence="11 22" id="KW-0472">Membrane</keyword>
<evidence type="ECO:0000256" key="4">
    <source>
        <dbReference type="ARBA" id="ARBA00022618"/>
    </source>
</evidence>
<feature type="transmembrane region" description="Helical" evidence="22">
    <location>
        <begin position="7"/>
        <end position="26"/>
    </location>
</feature>
<evidence type="ECO:0000256" key="1">
    <source>
        <dbReference type="ARBA" id="ARBA00004651"/>
    </source>
</evidence>
<comment type="caution">
    <text evidence="23">The sequence shown here is derived from an EMBL/GenBank/DDBJ whole genome shotgun (WGS) entry which is preliminary data.</text>
</comment>
<keyword evidence="13" id="KW-0961">Cell wall biogenesis/degradation</keyword>
<evidence type="ECO:0000313" key="24">
    <source>
        <dbReference type="Proteomes" id="UP000806542"/>
    </source>
</evidence>
<comment type="catalytic activity">
    <reaction evidence="20">
        <text>[GlcNAc-(1-&gt;4)-Mur2Ac(oyl-L-Ala-gamma-D-Glu-L-Lys-D-Ala-D-Ala)](n)-di-trans,octa-cis-undecaprenyl diphosphate + beta-D-GlcNAc-(1-&gt;4)-Mur2Ac(oyl-L-Ala-gamma-D-Glu-L-Lys-D-Ala-D-Ala)-di-trans,octa-cis-undecaprenyl diphosphate = [GlcNAc-(1-&gt;4)-Mur2Ac(oyl-L-Ala-gamma-D-Glu-L-Lys-D-Ala-D-Ala)](n+1)-di-trans,octa-cis-undecaprenyl diphosphate + di-trans,octa-cis-undecaprenyl diphosphate + H(+)</text>
        <dbReference type="Rhea" id="RHEA:23708"/>
        <dbReference type="Rhea" id="RHEA-COMP:9602"/>
        <dbReference type="Rhea" id="RHEA-COMP:9603"/>
        <dbReference type="ChEBI" id="CHEBI:15378"/>
        <dbReference type="ChEBI" id="CHEBI:58405"/>
        <dbReference type="ChEBI" id="CHEBI:60033"/>
        <dbReference type="ChEBI" id="CHEBI:78435"/>
        <dbReference type="EC" id="2.4.99.28"/>
    </reaction>
</comment>
<dbReference type="GO" id="GO:0008955">
    <property type="term" value="F:peptidoglycan glycosyltransferase activity"/>
    <property type="evidence" value="ECO:0007669"/>
    <property type="project" value="UniProtKB-EC"/>
</dbReference>
<dbReference type="GO" id="GO:0015648">
    <property type="term" value="F:lipid-linked peptidoglycan transporter activity"/>
    <property type="evidence" value="ECO:0007669"/>
    <property type="project" value="TreeGrafter"/>
</dbReference>
<keyword evidence="12" id="KW-0131">Cell cycle</keyword>
<evidence type="ECO:0000256" key="21">
    <source>
        <dbReference type="ARBA" id="ARBA00049966"/>
    </source>
</evidence>
<feature type="transmembrane region" description="Helical" evidence="22">
    <location>
        <begin position="156"/>
        <end position="173"/>
    </location>
</feature>
<organism evidence="23 24">
    <name type="scientific">Ructibacterium gallinarum</name>
    <dbReference type="NCBI Taxonomy" id="2779355"/>
    <lineage>
        <taxon>Bacteria</taxon>
        <taxon>Bacillati</taxon>
        <taxon>Bacillota</taxon>
        <taxon>Clostridia</taxon>
        <taxon>Eubacteriales</taxon>
        <taxon>Oscillospiraceae</taxon>
        <taxon>Ructibacterium</taxon>
    </lineage>
</organism>
<keyword evidence="24" id="KW-1185">Reference proteome</keyword>
<dbReference type="PANTHER" id="PTHR30474:SF2">
    <property type="entry name" value="PEPTIDOGLYCAN GLYCOSYLTRANSFERASE FTSW-RELATED"/>
    <property type="match status" value="1"/>
</dbReference>
<dbReference type="Pfam" id="PF01098">
    <property type="entry name" value="FTSW_RODA_SPOVE"/>
    <property type="match status" value="1"/>
</dbReference>
<evidence type="ECO:0000256" key="15">
    <source>
        <dbReference type="ARBA" id="ARBA00033270"/>
    </source>
</evidence>
<dbReference type="PANTHER" id="PTHR30474">
    <property type="entry name" value="CELL CYCLE PROTEIN"/>
    <property type="match status" value="1"/>
</dbReference>
<keyword evidence="3" id="KW-1003">Cell membrane</keyword>
<evidence type="ECO:0000256" key="14">
    <source>
        <dbReference type="ARBA" id="ARBA00032370"/>
    </source>
</evidence>
<name>A0A9D5LXW2_9FIRM</name>
<dbReference type="GO" id="GO:0008360">
    <property type="term" value="P:regulation of cell shape"/>
    <property type="evidence" value="ECO:0007669"/>
    <property type="project" value="UniProtKB-KW"/>
</dbReference>
<dbReference type="NCBIfam" id="TIGR02614">
    <property type="entry name" value="ftsW"/>
    <property type="match status" value="1"/>
</dbReference>
<keyword evidence="7 22" id="KW-0812">Transmembrane</keyword>
<evidence type="ECO:0000256" key="6">
    <source>
        <dbReference type="ARBA" id="ARBA00022679"/>
    </source>
</evidence>
<comment type="subcellular location">
    <subcellularLocation>
        <location evidence="1">Cell membrane</location>
        <topology evidence="1">Multi-pass membrane protein</topology>
    </subcellularLocation>
</comment>
<comment type="function">
    <text evidence="21">Peptidoglycan polymerase that is essential for cell division.</text>
</comment>
<evidence type="ECO:0000256" key="12">
    <source>
        <dbReference type="ARBA" id="ARBA00023306"/>
    </source>
</evidence>
<evidence type="ECO:0000256" key="16">
    <source>
        <dbReference type="ARBA" id="ARBA00038053"/>
    </source>
</evidence>
<accession>A0A9D5LXW2</accession>
<evidence type="ECO:0000256" key="17">
    <source>
        <dbReference type="ARBA" id="ARBA00041185"/>
    </source>
</evidence>
<dbReference type="GO" id="GO:0051301">
    <property type="term" value="P:cell division"/>
    <property type="evidence" value="ECO:0007669"/>
    <property type="project" value="UniProtKB-KW"/>
</dbReference>
<evidence type="ECO:0000256" key="19">
    <source>
        <dbReference type="ARBA" id="ARBA00044770"/>
    </source>
</evidence>
<keyword evidence="4" id="KW-0132">Cell division</keyword>
<feature type="transmembrane region" description="Helical" evidence="22">
    <location>
        <begin position="46"/>
        <end position="64"/>
    </location>
</feature>
<dbReference type="GO" id="GO:0032153">
    <property type="term" value="C:cell division site"/>
    <property type="evidence" value="ECO:0007669"/>
    <property type="project" value="TreeGrafter"/>
</dbReference>
<evidence type="ECO:0000256" key="20">
    <source>
        <dbReference type="ARBA" id="ARBA00049902"/>
    </source>
</evidence>
<feature type="transmembrane region" description="Helical" evidence="22">
    <location>
        <begin position="294"/>
        <end position="319"/>
    </location>
</feature>
<evidence type="ECO:0000256" key="11">
    <source>
        <dbReference type="ARBA" id="ARBA00023136"/>
    </source>
</evidence>
<keyword evidence="6" id="KW-0808">Transferase</keyword>
<comment type="similarity">
    <text evidence="16">Belongs to the SEDS family. FtsW subfamily.</text>
</comment>
<dbReference type="InterPro" id="IPR013437">
    <property type="entry name" value="FtsW"/>
</dbReference>
<dbReference type="AlphaFoldDB" id="A0A9D5LXW2"/>
<protein>
    <recommendedName>
        <fullName evidence="17">Probable peptidoglycan glycosyltransferase FtsW</fullName>
        <ecNumber evidence="19">2.4.99.28</ecNumber>
    </recommendedName>
    <alternativeName>
        <fullName evidence="18">Cell division protein FtsW</fullName>
    </alternativeName>
    <alternativeName>
        <fullName evidence="15">Cell wall polymerase</fullName>
    </alternativeName>
    <alternativeName>
        <fullName evidence="14">Peptidoglycan polymerase</fullName>
    </alternativeName>
</protein>